<dbReference type="EMBL" id="CP000878">
    <property type="protein sequence ID" value="ABX09352.1"/>
    <property type="molecule type" value="Genomic_DNA"/>
</dbReference>
<accession>A9BBZ0</accession>
<sequence length="119" mass="13443">MYIHQLSLTNQIIRSALKRFDSKTVTSSVLLLVNGDEDKADQLAEWFRKVAESCKRGEHMTSDIAMMRMWQIGNADIKGIDEDGEPIFVLTYSGSEIVKEVPKDKVFHALLLDKEAKSA</sequence>
<name>A9BBZ0_PROM4</name>
<evidence type="ECO:0000313" key="2">
    <source>
        <dbReference type="Proteomes" id="UP000000788"/>
    </source>
</evidence>
<proteinExistence type="predicted"/>
<dbReference type="AlphaFoldDB" id="A9BBZ0"/>
<dbReference type="KEGG" id="pmj:P9211_14211"/>
<dbReference type="eggNOG" id="ENOG5030RU4">
    <property type="taxonomic scope" value="Bacteria"/>
</dbReference>
<protein>
    <submittedName>
        <fullName evidence="1">Uncharacterized protein</fullName>
    </submittedName>
</protein>
<gene>
    <name evidence="1" type="ordered locus">P9211_14211</name>
</gene>
<keyword evidence="2" id="KW-1185">Reference proteome</keyword>
<dbReference type="Proteomes" id="UP000000788">
    <property type="component" value="Chromosome"/>
</dbReference>
<dbReference type="HOGENOM" id="CLU_1946883_0_0_3"/>
<evidence type="ECO:0000313" key="1">
    <source>
        <dbReference type="EMBL" id="ABX09352.1"/>
    </source>
</evidence>
<organism evidence="1 2">
    <name type="scientific">Prochlorococcus marinus (strain MIT 9211)</name>
    <dbReference type="NCBI Taxonomy" id="93059"/>
    <lineage>
        <taxon>Bacteria</taxon>
        <taxon>Bacillati</taxon>
        <taxon>Cyanobacteriota</taxon>
        <taxon>Cyanophyceae</taxon>
        <taxon>Synechococcales</taxon>
        <taxon>Prochlorococcaceae</taxon>
        <taxon>Prochlorococcus</taxon>
    </lineage>
</organism>
<dbReference type="STRING" id="93059.P9211_14211"/>
<reference evidence="1 2" key="1">
    <citation type="journal article" date="2007" name="PLoS Genet.">
        <title>Patterns and implications of gene gain and loss in the evolution of Prochlorococcus.</title>
        <authorList>
            <person name="Kettler G.C."/>
            <person name="Martiny A.C."/>
            <person name="Huang K."/>
            <person name="Zucker J."/>
            <person name="Coleman M.L."/>
            <person name="Rodrigue S."/>
            <person name="Chen F."/>
            <person name="Lapidus A."/>
            <person name="Ferriera S."/>
            <person name="Johnson J."/>
            <person name="Steglich C."/>
            <person name="Church G.M."/>
            <person name="Richardson P."/>
            <person name="Chisholm S.W."/>
        </authorList>
    </citation>
    <scope>NUCLEOTIDE SEQUENCE [LARGE SCALE GENOMIC DNA]</scope>
    <source>
        <strain evidence="2">MIT 9211</strain>
    </source>
</reference>